<dbReference type="AlphaFoldDB" id="A0A852TSG1"/>
<dbReference type="EMBL" id="JACCCC010000001">
    <property type="protein sequence ID" value="NYE44920.1"/>
    <property type="molecule type" value="Genomic_DNA"/>
</dbReference>
<feature type="transmembrane region" description="Helical" evidence="1">
    <location>
        <begin position="7"/>
        <end position="29"/>
    </location>
</feature>
<keyword evidence="1" id="KW-1133">Transmembrane helix</keyword>
<accession>A0A852TSG1</accession>
<dbReference type="Proteomes" id="UP000589036">
    <property type="component" value="Unassembled WGS sequence"/>
</dbReference>
<protein>
    <submittedName>
        <fullName evidence="2">Uncharacterized protein</fullName>
    </submittedName>
</protein>
<proteinExistence type="predicted"/>
<reference evidence="2 3" key="1">
    <citation type="submission" date="2020-07" db="EMBL/GenBank/DDBJ databases">
        <title>Sequencing the genomes of 1000 actinobacteria strains.</title>
        <authorList>
            <person name="Klenk H.-P."/>
        </authorList>
    </citation>
    <scope>NUCLEOTIDE SEQUENCE [LARGE SCALE GENOMIC DNA]</scope>
    <source>
        <strain evidence="2 3">CXB654</strain>
    </source>
</reference>
<keyword evidence="3" id="KW-1185">Reference proteome</keyword>
<evidence type="ECO:0000313" key="3">
    <source>
        <dbReference type="Proteomes" id="UP000589036"/>
    </source>
</evidence>
<evidence type="ECO:0000256" key="1">
    <source>
        <dbReference type="SAM" id="Phobius"/>
    </source>
</evidence>
<sequence>MSGMKGLGVIVGTMFVFIAVLAILATVLAP</sequence>
<evidence type="ECO:0000313" key="2">
    <source>
        <dbReference type="EMBL" id="NYE44920.1"/>
    </source>
</evidence>
<name>A0A852TSG1_9ACTN</name>
<keyword evidence="1" id="KW-0472">Membrane</keyword>
<organism evidence="2 3">
    <name type="scientific">Spinactinospora alkalitolerans</name>
    <dbReference type="NCBI Taxonomy" id="687207"/>
    <lineage>
        <taxon>Bacteria</taxon>
        <taxon>Bacillati</taxon>
        <taxon>Actinomycetota</taxon>
        <taxon>Actinomycetes</taxon>
        <taxon>Streptosporangiales</taxon>
        <taxon>Nocardiopsidaceae</taxon>
        <taxon>Spinactinospora</taxon>
    </lineage>
</organism>
<comment type="caution">
    <text evidence="2">The sequence shown here is derived from an EMBL/GenBank/DDBJ whole genome shotgun (WGS) entry which is preliminary data.</text>
</comment>
<gene>
    <name evidence="2" type="ORF">HDA32_000040</name>
</gene>
<keyword evidence="1" id="KW-0812">Transmembrane</keyword>